<keyword evidence="2" id="KW-0813">Transport</keyword>
<dbReference type="AlphaFoldDB" id="A0A3N6PD71"/>
<organism evidence="7 8">
    <name type="scientific">Natrarchaeobius chitinivorans</name>
    <dbReference type="NCBI Taxonomy" id="1679083"/>
    <lineage>
        <taxon>Archaea</taxon>
        <taxon>Methanobacteriati</taxon>
        <taxon>Methanobacteriota</taxon>
        <taxon>Stenosarchaea group</taxon>
        <taxon>Halobacteria</taxon>
        <taxon>Halobacteriales</taxon>
        <taxon>Natrialbaceae</taxon>
        <taxon>Natrarchaeobius</taxon>
    </lineage>
</organism>
<reference evidence="7 8" key="1">
    <citation type="submission" date="2018-10" db="EMBL/GenBank/DDBJ databases">
        <title>Natrarchaeobius chitinivorans gen. nov., sp. nov., and Natrarchaeobius haloalkaliphilus sp. nov., alkaliphilic, chitin-utilizing haloarchaea from hypersaline alkaline lakes.</title>
        <authorList>
            <person name="Sorokin D.Y."/>
            <person name="Elcheninov A.G."/>
            <person name="Kostrikina N.A."/>
            <person name="Bale N.J."/>
            <person name="Sinninghe Damste J.S."/>
            <person name="Khijniak T.V."/>
            <person name="Kublanov I.V."/>
            <person name="Toshchakov S.V."/>
        </authorList>
    </citation>
    <scope>NUCLEOTIDE SEQUENCE [LARGE SCALE GENOMIC DNA]</scope>
    <source>
        <strain evidence="7 8">AArcht4T</strain>
    </source>
</reference>
<evidence type="ECO:0000256" key="2">
    <source>
        <dbReference type="ARBA" id="ARBA00022448"/>
    </source>
</evidence>
<protein>
    <submittedName>
        <fullName evidence="7">ABC transporter ATP-binding protein</fullName>
    </submittedName>
</protein>
<dbReference type="PROSITE" id="PS00211">
    <property type="entry name" value="ABC_TRANSPORTER_1"/>
    <property type="match status" value="1"/>
</dbReference>
<evidence type="ECO:0000313" key="7">
    <source>
        <dbReference type="EMBL" id="RQG94875.1"/>
    </source>
</evidence>
<feature type="region of interest" description="Disordered" evidence="5">
    <location>
        <begin position="265"/>
        <end position="298"/>
    </location>
</feature>
<evidence type="ECO:0000256" key="1">
    <source>
        <dbReference type="ARBA" id="ARBA00005417"/>
    </source>
</evidence>
<feature type="domain" description="ABC transporter" evidence="6">
    <location>
        <begin position="9"/>
        <end position="266"/>
    </location>
</feature>
<feature type="compositionally biased region" description="Basic and acidic residues" evidence="5">
    <location>
        <begin position="265"/>
        <end position="276"/>
    </location>
</feature>
<dbReference type="OrthoDB" id="18209at2157"/>
<dbReference type="CDD" id="cd03257">
    <property type="entry name" value="ABC_NikE_OppD_transporters"/>
    <property type="match status" value="1"/>
</dbReference>
<dbReference type="NCBIfam" id="TIGR01727">
    <property type="entry name" value="oligo_HPY"/>
    <property type="match status" value="1"/>
</dbReference>
<dbReference type="Proteomes" id="UP000282323">
    <property type="component" value="Unassembled WGS sequence"/>
</dbReference>
<evidence type="ECO:0000256" key="5">
    <source>
        <dbReference type="SAM" id="MobiDB-lite"/>
    </source>
</evidence>
<dbReference type="GO" id="GO:0055085">
    <property type="term" value="P:transmembrane transport"/>
    <property type="evidence" value="ECO:0007669"/>
    <property type="project" value="UniProtKB-ARBA"/>
</dbReference>
<dbReference type="PANTHER" id="PTHR43776:SF7">
    <property type="entry name" value="D,D-DIPEPTIDE TRANSPORT ATP-BINDING PROTEIN DDPF-RELATED"/>
    <property type="match status" value="1"/>
</dbReference>
<comment type="caution">
    <text evidence="7">The sequence shown here is derived from an EMBL/GenBank/DDBJ whole genome shotgun (WGS) entry which is preliminary data.</text>
</comment>
<feature type="compositionally biased region" description="Pro residues" evidence="5">
    <location>
        <begin position="288"/>
        <end position="297"/>
    </location>
</feature>
<evidence type="ECO:0000259" key="6">
    <source>
        <dbReference type="PROSITE" id="PS50893"/>
    </source>
</evidence>
<dbReference type="InterPro" id="IPR003593">
    <property type="entry name" value="AAA+_ATPase"/>
</dbReference>
<dbReference type="GO" id="GO:0015833">
    <property type="term" value="P:peptide transport"/>
    <property type="evidence" value="ECO:0007669"/>
    <property type="project" value="InterPro"/>
</dbReference>
<dbReference type="InterPro" id="IPR050319">
    <property type="entry name" value="ABC_transp_ATP-bind"/>
</dbReference>
<dbReference type="InterPro" id="IPR017871">
    <property type="entry name" value="ABC_transporter-like_CS"/>
</dbReference>
<dbReference type="EMBL" id="REGA01000007">
    <property type="protein sequence ID" value="RQG94875.1"/>
    <property type="molecule type" value="Genomic_DNA"/>
</dbReference>
<keyword evidence="4 7" id="KW-0067">ATP-binding</keyword>
<name>A0A3N6PD71_NATCH</name>
<dbReference type="PANTHER" id="PTHR43776">
    <property type="entry name" value="TRANSPORT ATP-BINDING PROTEIN"/>
    <property type="match status" value="1"/>
</dbReference>
<dbReference type="InterPro" id="IPR013563">
    <property type="entry name" value="Oligopep_ABC_C"/>
</dbReference>
<evidence type="ECO:0000313" key="8">
    <source>
        <dbReference type="Proteomes" id="UP000282323"/>
    </source>
</evidence>
<evidence type="ECO:0000256" key="3">
    <source>
        <dbReference type="ARBA" id="ARBA00022741"/>
    </source>
</evidence>
<dbReference type="GO" id="GO:0016887">
    <property type="term" value="F:ATP hydrolysis activity"/>
    <property type="evidence" value="ECO:0007669"/>
    <property type="project" value="InterPro"/>
</dbReference>
<dbReference type="InterPro" id="IPR003439">
    <property type="entry name" value="ABC_transporter-like_ATP-bd"/>
</dbReference>
<gene>
    <name evidence="7" type="ORF">EA473_10275</name>
</gene>
<keyword evidence="8" id="KW-1185">Reference proteome</keyword>
<accession>A0A3N6PD71</accession>
<sequence>MTDSDTPVLEVEELTKYFSAGSGGSLLDTLLRRSDDSYVKAVDGVSFELMENETIGVVGESGCGKSTMGKSILRLIEPTSGDVRFKGESVTDLSGRQMRKKRTEMQFIFQDPTSALNPKMKIKHLLNEPLENFYDFDKAELAQRTDDLLEQIDLPKTVKDRYPHELSGGQKQRVVIGRAIASNPDLIVADEPVTGLDVSVQSNIITMLEEIQEEFELSLLFIAHDLSVVRYISDRVMVLYLGHITELGDSEAVFTNPQHPYTRELKRAIPRSHPDDDPAETEITEGEPPSPLDPPSGCPFHTRCPAYIGDICEEEYPDPVELQDGRLVSCHHFEEGDPPIEGEYEQYAKTTIADGRPSPTADSEGDGTDQVVSANANGGDVDGQ</sequence>
<dbReference type="Pfam" id="PF00005">
    <property type="entry name" value="ABC_tran"/>
    <property type="match status" value="1"/>
</dbReference>
<proteinExistence type="inferred from homology"/>
<dbReference type="GO" id="GO:0005524">
    <property type="term" value="F:ATP binding"/>
    <property type="evidence" value="ECO:0007669"/>
    <property type="project" value="UniProtKB-KW"/>
</dbReference>
<dbReference type="InterPro" id="IPR027417">
    <property type="entry name" value="P-loop_NTPase"/>
</dbReference>
<dbReference type="SMART" id="SM00382">
    <property type="entry name" value="AAA"/>
    <property type="match status" value="1"/>
</dbReference>
<keyword evidence="3" id="KW-0547">Nucleotide-binding</keyword>
<dbReference type="FunFam" id="3.40.50.300:FF:000016">
    <property type="entry name" value="Oligopeptide ABC transporter ATP-binding component"/>
    <property type="match status" value="1"/>
</dbReference>
<dbReference type="Pfam" id="PF08352">
    <property type="entry name" value="oligo_HPY"/>
    <property type="match status" value="1"/>
</dbReference>
<dbReference type="SUPFAM" id="SSF52540">
    <property type="entry name" value="P-loop containing nucleoside triphosphate hydrolases"/>
    <property type="match status" value="1"/>
</dbReference>
<dbReference type="RefSeq" id="WP_124195534.1">
    <property type="nucleotide sequence ID" value="NZ_REGA01000007.1"/>
</dbReference>
<dbReference type="Gene3D" id="3.40.50.300">
    <property type="entry name" value="P-loop containing nucleotide triphosphate hydrolases"/>
    <property type="match status" value="1"/>
</dbReference>
<comment type="similarity">
    <text evidence="1">Belongs to the ABC transporter superfamily.</text>
</comment>
<feature type="region of interest" description="Disordered" evidence="5">
    <location>
        <begin position="350"/>
        <end position="384"/>
    </location>
</feature>
<dbReference type="PROSITE" id="PS50893">
    <property type="entry name" value="ABC_TRANSPORTER_2"/>
    <property type="match status" value="1"/>
</dbReference>
<evidence type="ECO:0000256" key="4">
    <source>
        <dbReference type="ARBA" id="ARBA00022840"/>
    </source>
</evidence>